<dbReference type="AlphaFoldDB" id="A0A813HYR7"/>
<dbReference type="EMBL" id="CAJNNW010002002">
    <property type="protein sequence ID" value="CAE8642557.1"/>
    <property type="molecule type" value="Genomic_DNA"/>
</dbReference>
<organism evidence="2 3">
    <name type="scientific">Polarella glacialis</name>
    <name type="common">Dinoflagellate</name>
    <dbReference type="NCBI Taxonomy" id="89957"/>
    <lineage>
        <taxon>Eukaryota</taxon>
        <taxon>Sar</taxon>
        <taxon>Alveolata</taxon>
        <taxon>Dinophyceae</taxon>
        <taxon>Suessiales</taxon>
        <taxon>Suessiaceae</taxon>
        <taxon>Polarella</taxon>
    </lineage>
</organism>
<name>A0A813HYR7_POLGL</name>
<gene>
    <name evidence="2" type="ORF">PGLA2088_LOCUS2459</name>
</gene>
<comment type="caution">
    <text evidence="2">The sequence shown here is derived from an EMBL/GenBank/DDBJ whole genome shotgun (WGS) entry which is preliminary data.</text>
</comment>
<evidence type="ECO:0000313" key="2">
    <source>
        <dbReference type="EMBL" id="CAE8642557.1"/>
    </source>
</evidence>
<proteinExistence type="predicted"/>
<protein>
    <submittedName>
        <fullName evidence="2">Uncharacterized protein</fullName>
    </submittedName>
</protein>
<accession>A0A813HYR7</accession>
<sequence>MNGGLEGFMSAEDERDDWDEREDFTVEIDDHAEDVLEVVTMEDLEDFFPTFYGITLSASSRTTEVVWVSRIDDKVLACFPGKALTGRRVSASGPLLARGAATASGSSRDSVEEEAPECAMKVDLAFLTLDAMALSLPLGLAAQDPDLLRFTSAAGEELWLWRHSVLTAAEKFAGDGVATEPAPRRALVSGAAEAAGSGLQQITDGGSRRSALKASSKASAKKPPSLPPPSLGGAGGPAMREAEQGGLSQADLEVLAKILQGGQATYDREAVGRGSSGRGGSPRRAGGSYYGSCLGEAHGSPCCYAWAEFEKLAGRDLGWCLSVVFGWLWWRWWRGFVWWQEDSTTFAAQGSSRAAGVLHARLCGALYVYPGDCPWRADPCEDLPPNESQDCWASSDAILELAGSWRAGGFDRWEAGGMQGTSPSPSRLWGAALPRWWIHAACSGARSRGNSSLRVLPTTRGSWELGSALECLAEPHLGQHSPSASSRNRELDGEAKEACRRSKAKSWSLRRWSYSWHWRCEGESATSAGCEGGCQEGGEVASLWPLFDWFTLICEFKSEKIWLPGFDSTLGYPGEGPGRGARLVDDLLSGSLSTGLMFERVFSLAHTRSSRLASFLRSVKQEAALHSFAAFPFRDEPRWSSKIPHVDHSGSSPS</sequence>
<evidence type="ECO:0000256" key="1">
    <source>
        <dbReference type="SAM" id="MobiDB-lite"/>
    </source>
</evidence>
<reference evidence="2" key="1">
    <citation type="submission" date="2021-02" db="EMBL/GenBank/DDBJ databases">
        <authorList>
            <person name="Dougan E. K."/>
            <person name="Rhodes N."/>
            <person name="Thang M."/>
            <person name="Chan C."/>
        </authorList>
    </citation>
    <scope>NUCLEOTIDE SEQUENCE</scope>
</reference>
<feature type="region of interest" description="Disordered" evidence="1">
    <location>
        <begin position="197"/>
        <end position="243"/>
    </location>
</feature>
<feature type="compositionally biased region" description="Low complexity" evidence="1">
    <location>
        <begin position="208"/>
        <end position="223"/>
    </location>
</feature>
<dbReference type="Proteomes" id="UP000626109">
    <property type="component" value="Unassembled WGS sequence"/>
</dbReference>
<evidence type="ECO:0000313" key="3">
    <source>
        <dbReference type="Proteomes" id="UP000626109"/>
    </source>
</evidence>